<dbReference type="SMART" id="SM00656">
    <property type="entry name" value="Amb_all"/>
    <property type="match status" value="1"/>
</dbReference>
<dbReference type="AlphaFoldDB" id="A0A5R8WMS6"/>
<dbReference type="Proteomes" id="UP000305517">
    <property type="component" value="Unassembled WGS sequence"/>
</dbReference>
<feature type="domain" description="Pectate lyase" evidence="11">
    <location>
        <begin position="74"/>
        <end position="305"/>
    </location>
</feature>
<dbReference type="SUPFAM" id="SSF51126">
    <property type="entry name" value="Pectin lyase-like"/>
    <property type="match status" value="1"/>
</dbReference>
<dbReference type="GO" id="GO:0045490">
    <property type="term" value="P:pectin catabolic process"/>
    <property type="evidence" value="ECO:0007669"/>
    <property type="project" value="UniProtKB-UniPathway"/>
</dbReference>
<evidence type="ECO:0000313" key="13">
    <source>
        <dbReference type="Proteomes" id="UP000305517"/>
    </source>
</evidence>
<keyword evidence="7" id="KW-0106">Calcium</keyword>
<evidence type="ECO:0000256" key="9">
    <source>
        <dbReference type="RuleBase" id="RU361173"/>
    </source>
</evidence>
<dbReference type="Gene3D" id="2.160.20.10">
    <property type="entry name" value="Single-stranded right-handed beta-helix, Pectin lyase-like"/>
    <property type="match status" value="1"/>
</dbReference>
<dbReference type="EMBL" id="VAJM01000008">
    <property type="protein sequence ID" value="TLM91015.1"/>
    <property type="molecule type" value="Genomic_DNA"/>
</dbReference>
<evidence type="ECO:0000256" key="8">
    <source>
        <dbReference type="ARBA" id="ARBA00023239"/>
    </source>
</evidence>
<dbReference type="InterPro" id="IPR012334">
    <property type="entry name" value="Pectin_lyas_fold"/>
</dbReference>
<dbReference type="Pfam" id="PF00544">
    <property type="entry name" value="Pectate_lyase_4"/>
    <property type="match status" value="1"/>
</dbReference>
<dbReference type="PROSITE" id="PS51257">
    <property type="entry name" value="PROKAR_LIPOPROTEIN"/>
    <property type="match status" value="1"/>
</dbReference>
<comment type="pathway">
    <text evidence="3">Glycan metabolism; pectin degradation; 2-dehydro-3-deoxy-D-gluconate from pectin: step 2/5.</text>
</comment>
<evidence type="ECO:0000256" key="5">
    <source>
        <dbReference type="ARBA" id="ARBA00022723"/>
    </source>
</evidence>
<reference evidence="12 13" key="1">
    <citation type="submission" date="2019-05" db="EMBL/GenBank/DDBJ databases">
        <title>Hymenobacter edaphi sp. nov., isolated from abandoned arsenic-contaminated farmland soil.</title>
        <authorList>
            <person name="Nie L."/>
        </authorList>
    </citation>
    <scope>NUCLEOTIDE SEQUENCE [LARGE SCALE GENOMIC DNA]</scope>
    <source>
        <strain evidence="12 13">1-3-3-8</strain>
    </source>
</reference>
<keyword evidence="6 10" id="KW-0732">Signal</keyword>
<dbReference type="GO" id="GO:0030570">
    <property type="term" value="F:pectate lyase activity"/>
    <property type="evidence" value="ECO:0007669"/>
    <property type="project" value="UniProtKB-EC"/>
</dbReference>
<evidence type="ECO:0000256" key="10">
    <source>
        <dbReference type="SAM" id="SignalP"/>
    </source>
</evidence>
<dbReference type="UniPathway" id="UPA00545">
    <property type="reaction ID" value="UER00824"/>
</dbReference>
<keyword evidence="13" id="KW-1185">Reference proteome</keyword>
<evidence type="ECO:0000259" key="11">
    <source>
        <dbReference type="SMART" id="SM00656"/>
    </source>
</evidence>
<keyword evidence="8 9" id="KW-0456">Lyase</keyword>
<name>A0A5R8WMS6_9BACT</name>
<dbReference type="GO" id="GO:0005576">
    <property type="term" value="C:extracellular region"/>
    <property type="evidence" value="ECO:0007669"/>
    <property type="project" value="UniProtKB-SubCell"/>
</dbReference>
<dbReference type="InterPro" id="IPR011050">
    <property type="entry name" value="Pectin_lyase_fold/virulence"/>
</dbReference>
<keyword evidence="9" id="KW-0119">Carbohydrate metabolism</keyword>
<dbReference type="PANTHER" id="PTHR31683">
    <property type="entry name" value="PECTATE LYASE 18-RELATED"/>
    <property type="match status" value="1"/>
</dbReference>
<organism evidence="12 13">
    <name type="scientific">Hymenobacter jeollabukensis</name>
    <dbReference type="NCBI Taxonomy" id="2025313"/>
    <lineage>
        <taxon>Bacteria</taxon>
        <taxon>Pseudomonadati</taxon>
        <taxon>Bacteroidota</taxon>
        <taxon>Cytophagia</taxon>
        <taxon>Cytophagales</taxon>
        <taxon>Hymenobacteraceae</taxon>
        <taxon>Hymenobacter</taxon>
    </lineage>
</organism>
<dbReference type="InterPro" id="IPR018082">
    <property type="entry name" value="AmbAllergen"/>
</dbReference>
<dbReference type="InterPro" id="IPR002022">
    <property type="entry name" value="Pec_lyase"/>
</dbReference>
<evidence type="ECO:0000256" key="2">
    <source>
        <dbReference type="ARBA" id="ARBA00001913"/>
    </source>
</evidence>
<keyword evidence="9" id="KW-0964">Secreted</keyword>
<feature type="chain" id="PRO_5024293221" description="pectate lyase" evidence="10">
    <location>
        <begin position="33"/>
        <end position="367"/>
    </location>
</feature>
<dbReference type="PRINTS" id="PR00807">
    <property type="entry name" value="AMBALLERGEN"/>
</dbReference>
<comment type="subcellular location">
    <subcellularLocation>
        <location evidence="9">Secreted</location>
    </subcellularLocation>
</comment>
<dbReference type="OrthoDB" id="9804661at2"/>
<evidence type="ECO:0000256" key="4">
    <source>
        <dbReference type="ARBA" id="ARBA00012272"/>
    </source>
</evidence>
<sequence length="367" mass="38924">MRHSSSRSAAGLVLLRAARTLLLGGALLGSLAACGSKTKTTDPDPVTPDTSANEPAIFAQTGFSTQNGGTTGGAGGSTVTVRTLADLQQYASSATPYVIKIEGTISGGTQGASVNVNSNKTLLGVGSTAFLEGVGLTISGKRNVIVRNLKFTMSTVTNTYINDENRPQVAVNDGDCVTISNSQNLWIDHCEFYNIDPVTQTNQDLYDGLVDAKGSSQYITVSWSYFHDHHKCHLIGSSDSDNLDRKMTFHHNYYSNIKERLPSYRGGTAHVFNNYFKHVTGSGVNSRVAACLLVENNVFEDVRDPVTSKNSAVGYWSASGNQYLNCTGSQPTNAACTLTVPYATTGVLSPAAEVKDAVTTKAGVGKL</sequence>
<dbReference type="GO" id="GO:0046872">
    <property type="term" value="F:metal ion binding"/>
    <property type="evidence" value="ECO:0007669"/>
    <property type="project" value="UniProtKB-KW"/>
</dbReference>
<dbReference type="EC" id="4.2.2.2" evidence="4"/>
<gene>
    <name evidence="12" type="ORF">FDY95_15550</name>
</gene>
<comment type="caution">
    <text evidence="12">The sequence shown here is derived from an EMBL/GenBank/DDBJ whole genome shotgun (WGS) entry which is preliminary data.</text>
</comment>
<protein>
    <recommendedName>
        <fullName evidence="4">pectate lyase</fullName>
        <ecNumber evidence="4">4.2.2.2</ecNumber>
    </recommendedName>
</protein>
<evidence type="ECO:0000256" key="6">
    <source>
        <dbReference type="ARBA" id="ARBA00022729"/>
    </source>
</evidence>
<keyword evidence="9" id="KW-0624">Polysaccharide degradation</keyword>
<evidence type="ECO:0000256" key="3">
    <source>
        <dbReference type="ARBA" id="ARBA00005220"/>
    </source>
</evidence>
<evidence type="ECO:0000256" key="1">
    <source>
        <dbReference type="ARBA" id="ARBA00000695"/>
    </source>
</evidence>
<accession>A0A5R8WMS6</accession>
<evidence type="ECO:0000256" key="7">
    <source>
        <dbReference type="ARBA" id="ARBA00022837"/>
    </source>
</evidence>
<comment type="cofactor">
    <cofactor evidence="2">
        <name>Ca(2+)</name>
        <dbReference type="ChEBI" id="CHEBI:29108"/>
    </cofactor>
</comment>
<evidence type="ECO:0000313" key="12">
    <source>
        <dbReference type="EMBL" id="TLM91015.1"/>
    </source>
</evidence>
<comment type="catalytic activity">
    <reaction evidence="1">
        <text>Eliminative cleavage of (1-&gt;4)-alpha-D-galacturonan to give oligosaccharides with 4-deoxy-alpha-D-galact-4-enuronosyl groups at their non-reducing ends.</text>
        <dbReference type="EC" id="4.2.2.2"/>
    </reaction>
</comment>
<feature type="signal peptide" evidence="10">
    <location>
        <begin position="1"/>
        <end position="32"/>
    </location>
</feature>
<comment type="similarity">
    <text evidence="9">Belongs to the polysaccharide lyase 1 family.</text>
</comment>
<keyword evidence="5" id="KW-0479">Metal-binding</keyword>
<dbReference type="RefSeq" id="WP_138079091.1">
    <property type="nucleotide sequence ID" value="NZ_VAJM01000008.1"/>
</dbReference>
<dbReference type="InterPro" id="IPR045032">
    <property type="entry name" value="PEL"/>
</dbReference>
<dbReference type="PANTHER" id="PTHR31683:SF18">
    <property type="entry name" value="PECTATE LYASE 21-RELATED"/>
    <property type="match status" value="1"/>
</dbReference>
<proteinExistence type="inferred from homology"/>